<dbReference type="Pfam" id="PF15135">
    <property type="entry name" value="UPF0515"/>
    <property type="match status" value="1"/>
</dbReference>
<keyword evidence="6" id="KW-0539">Nucleus</keyword>
<evidence type="ECO:0000256" key="3">
    <source>
        <dbReference type="ARBA" id="ARBA00005469"/>
    </source>
</evidence>
<dbReference type="AlphaFoldDB" id="A0AAV2H904"/>
<dbReference type="GO" id="GO:0005634">
    <property type="term" value="C:nucleus"/>
    <property type="evidence" value="ECO:0007669"/>
    <property type="project" value="UniProtKB-SubCell"/>
</dbReference>
<evidence type="ECO:0000313" key="8">
    <source>
        <dbReference type="Proteomes" id="UP001497497"/>
    </source>
</evidence>
<dbReference type="InterPro" id="IPR026795">
    <property type="entry name" value="SHFL"/>
</dbReference>
<evidence type="ECO:0000256" key="2">
    <source>
        <dbReference type="ARBA" id="ARBA00004331"/>
    </source>
</evidence>
<dbReference type="GO" id="GO:1990825">
    <property type="term" value="F:sequence-specific mRNA binding"/>
    <property type="evidence" value="ECO:0007669"/>
    <property type="project" value="TreeGrafter"/>
</dbReference>
<keyword evidence="4" id="KW-0963">Cytoplasm</keyword>
<accession>A0AAV2H904</accession>
<keyword evidence="5" id="KW-0694">RNA-binding</keyword>
<dbReference type="PANTHER" id="PTHR16135">
    <property type="entry name" value="REPRESSOR OF YIELD OF DENV PROTEIN"/>
    <property type="match status" value="1"/>
</dbReference>
<name>A0AAV2H904_LYMST</name>
<organism evidence="7 8">
    <name type="scientific">Lymnaea stagnalis</name>
    <name type="common">Great pond snail</name>
    <name type="synonym">Helix stagnalis</name>
    <dbReference type="NCBI Taxonomy" id="6523"/>
    <lineage>
        <taxon>Eukaryota</taxon>
        <taxon>Metazoa</taxon>
        <taxon>Spiralia</taxon>
        <taxon>Lophotrochozoa</taxon>
        <taxon>Mollusca</taxon>
        <taxon>Gastropoda</taxon>
        <taxon>Heterobranchia</taxon>
        <taxon>Euthyneura</taxon>
        <taxon>Panpulmonata</taxon>
        <taxon>Hygrophila</taxon>
        <taxon>Lymnaeoidea</taxon>
        <taxon>Lymnaeidae</taxon>
        <taxon>Lymnaea</taxon>
    </lineage>
</organism>
<dbReference type="GO" id="GO:0036464">
    <property type="term" value="C:cytoplasmic ribonucleoprotein granule"/>
    <property type="evidence" value="ECO:0007669"/>
    <property type="project" value="UniProtKB-SubCell"/>
</dbReference>
<evidence type="ECO:0000256" key="5">
    <source>
        <dbReference type="ARBA" id="ARBA00022884"/>
    </source>
</evidence>
<evidence type="ECO:0000313" key="7">
    <source>
        <dbReference type="EMBL" id="CAL1528716.1"/>
    </source>
</evidence>
<evidence type="ECO:0000256" key="1">
    <source>
        <dbReference type="ARBA" id="ARBA00004123"/>
    </source>
</evidence>
<comment type="similarity">
    <text evidence="3">Belongs to the SHFL family.</text>
</comment>
<sequence length="81" mass="9367">MSKCNQCKKIYDPIPKDKEWGIGKFLCECKNEFTGFGEMNVTESKCYKCHALVPIHHMLPPRRYRPKKTEASHSCNGVNCM</sequence>
<comment type="subcellular location">
    <subcellularLocation>
        <location evidence="2">Cytoplasm</location>
        <location evidence="2">Cytoplasmic ribonucleoprotein granule</location>
    </subcellularLocation>
    <subcellularLocation>
        <location evidence="1">Nucleus</location>
    </subcellularLocation>
</comment>
<dbReference type="PANTHER" id="PTHR16135:SF2">
    <property type="entry name" value="SHIFTLESS ANTIVIRAL INHIBITOR OF RIBOSOMAL FRAMESHIFTING PROTEIN"/>
    <property type="match status" value="1"/>
</dbReference>
<dbReference type="EMBL" id="CAXITT010000037">
    <property type="protein sequence ID" value="CAL1528716.1"/>
    <property type="molecule type" value="Genomic_DNA"/>
</dbReference>
<keyword evidence="8" id="KW-1185">Reference proteome</keyword>
<dbReference type="GO" id="GO:0043022">
    <property type="term" value="F:ribosome binding"/>
    <property type="evidence" value="ECO:0007669"/>
    <property type="project" value="TreeGrafter"/>
</dbReference>
<comment type="caution">
    <text evidence="7">The sequence shown here is derived from an EMBL/GenBank/DDBJ whole genome shotgun (WGS) entry which is preliminary data.</text>
</comment>
<proteinExistence type="inferred from homology"/>
<gene>
    <name evidence="7" type="ORF">GSLYS_00002886001</name>
</gene>
<reference evidence="7 8" key="1">
    <citation type="submission" date="2024-04" db="EMBL/GenBank/DDBJ databases">
        <authorList>
            <consortium name="Genoscope - CEA"/>
            <person name="William W."/>
        </authorList>
    </citation>
    <scope>NUCLEOTIDE SEQUENCE [LARGE SCALE GENOMIC DNA]</scope>
</reference>
<dbReference type="GO" id="GO:0075523">
    <property type="term" value="P:viral translational frameshifting"/>
    <property type="evidence" value="ECO:0007669"/>
    <property type="project" value="TreeGrafter"/>
</dbReference>
<protein>
    <submittedName>
        <fullName evidence="7">Uncharacterized protein</fullName>
    </submittedName>
</protein>
<dbReference type="GO" id="GO:0045087">
    <property type="term" value="P:innate immune response"/>
    <property type="evidence" value="ECO:0007669"/>
    <property type="project" value="TreeGrafter"/>
</dbReference>
<evidence type="ECO:0000256" key="4">
    <source>
        <dbReference type="ARBA" id="ARBA00022490"/>
    </source>
</evidence>
<dbReference type="Proteomes" id="UP001497497">
    <property type="component" value="Unassembled WGS sequence"/>
</dbReference>
<evidence type="ECO:0000256" key="6">
    <source>
        <dbReference type="ARBA" id="ARBA00023242"/>
    </source>
</evidence>